<reference evidence="2 3" key="1">
    <citation type="submission" date="2019-03" db="EMBL/GenBank/DDBJ databases">
        <title>First draft genome of Liparis tanakae, snailfish: a comprehensive survey of snailfish specific genes.</title>
        <authorList>
            <person name="Kim W."/>
            <person name="Song I."/>
            <person name="Jeong J.-H."/>
            <person name="Kim D."/>
            <person name="Kim S."/>
            <person name="Ryu S."/>
            <person name="Song J.Y."/>
            <person name="Lee S.K."/>
        </authorList>
    </citation>
    <scope>NUCLEOTIDE SEQUENCE [LARGE SCALE GENOMIC DNA]</scope>
    <source>
        <tissue evidence="2">Muscle</tissue>
    </source>
</reference>
<dbReference type="Proteomes" id="UP000314294">
    <property type="component" value="Unassembled WGS sequence"/>
</dbReference>
<dbReference type="AlphaFoldDB" id="A0A4Z2GCG0"/>
<dbReference type="EMBL" id="SRLO01000589">
    <property type="protein sequence ID" value="TNN51247.1"/>
    <property type="molecule type" value="Genomic_DNA"/>
</dbReference>
<evidence type="ECO:0000313" key="2">
    <source>
        <dbReference type="EMBL" id="TNN51247.1"/>
    </source>
</evidence>
<gene>
    <name evidence="2" type="ORF">EYF80_038567</name>
</gene>
<feature type="compositionally biased region" description="Basic and acidic residues" evidence="1">
    <location>
        <begin position="8"/>
        <end position="34"/>
    </location>
</feature>
<evidence type="ECO:0000256" key="1">
    <source>
        <dbReference type="SAM" id="MobiDB-lite"/>
    </source>
</evidence>
<feature type="compositionally biased region" description="Pro residues" evidence="1">
    <location>
        <begin position="37"/>
        <end position="48"/>
    </location>
</feature>
<evidence type="ECO:0000313" key="3">
    <source>
        <dbReference type="Proteomes" id="UP000314294"/>
    </source>
</evidence>
<feature type="compositionally biased region" description="Basic and acidic residues" evidence="1">
    <location>
        <begin position="93"/>
        <end position="105"/>
    </location>
</feature>
<proteinExistence type="predicted"/>
<protein>
    <submittedName>
        <fullName evidence="2">Uncharacterized protein</fullName>
    </submittedName>
</protein>
<name>A0A4Z2GCG0_9TELE</name>
<feature type="region of interest" description="Disordered" evidence="1">
    <location>
        <begin position="1"/>
        <end position="58"/>
    </location>
</feature>
<feature type="region of interest" description="Disordered" evidence="1">
    <location>
        <begin position="73"/>
        <end position="105"/>
    </location>
</feature>
<sequence>MTCGFMEDSLRCESRSRRSERGAAARRRGPELRRPAGRPPSARPPPPSNTWSGRAHLPPLTWARRAGTCRAPDWLLKEEERGLPETYRSPPETTRDHRRPPERVRGFLPDRSEWERKKCRCA</sequence>
<accession>A0A4Z2GCG0</accession>
<comment type="caution">
    <text evidence="2">The sequence shown here is derived from an EMBL/GenBank/DDBJ whole genome shotgun (WGS) entry which is preliminary data.</text>
</comment>
<organism evidence="2 3">
    <name type="scientific">Liparis tanakae</name>
    <name type="common">Tanaka's snailfish</name>
    <dbReference type="NCBI Taxonomy" id="230148"/>
    <lineage>
        <taxon>Eukaryota</taxon>
        <taxon>Metazoa</taxon>
        <taxon>Chordata</taxon>
        <taxon>Craniata</taxon>
        <taxon>Vertebrata</taxon>
        <taxon>Euteleostomi</taxon>
        <taxon>Actinopterygii</taxon>
        <taxon>Neopterygii</taxon>
        <taxon>Teleostei</taxon>
        <taxon>Neoteleostei</taxon>
        <taxon>Acanthomorphata</taxon>
        <taxon>Eupercaria</taxon>
        <taxon>Perciformes</taxon>
        <taxon>Cottioidei</taxon>
        <taxon>Cottales</taxon>
        <taxon>Liparidae</taxon>
        <taxon>Liparis</taxon>
    </lineage>
</organism>
<keyword evidence="3" id="KW-1185">Reference proteome</keyword>